<feature type="compositionally biased region" description="Acidic residues" evidence="4">
    <location>
        <begin position="282"/>
        <end position="291"/>
    </location>
</feature>
<dbReference type="GO" id="GO:0008270">
    <property type="term" value="F:zinc ion binding"/>
    <property type="evidence" value="ECO:0007669"/>
    <property type="project" value="UniProtKB-KW"/>
</dbReference>
<dbReference type="AlphaFoldDB" id="A0AAQ3R6I5"/>
<dbReference type="EMBL" id="CP138589">
    <property type="protein sequence ID" value="WPH03216.1"/>
    <property type="molecule type" value="Genomic_DNA"/>
</dbReference>
<reference evidence="6 7" key="1">
    <citation type="submission" date="2023-11" db="EMBL/GenBank/DDBJ databases">
        <title>An acidophilic fungus is an integral part of prey digestion in a carnivorous sundew plant.</title>
        <authorList>
            <person name="Tsai I.J."/>
        </authorList>
    </citation>
    <scope>NUCLEOTIDE SEQUENCE [LARGE SCALE GENOMIC DNA]</scope>
    <source>
        <strain evidence="6">169a</strain>
    </source>
</reference>
<dbReference type="GO" id="GO:0033698">
    <property type="term" value="C:Rpd3L complex"/>
    <property type="evidence" value="ECO:0007669"/>
    <property type="project" value="TreeGrafter"/>
</dbReference>
<keyword evidence="2" id="KW-0863">Zinc-finger</keyword>
<evidence type="ECO:0000256" key="2">
    <source>
        <dbReference type="ARBA" id="ARBA00022771"/>
    </source>
</evidence>
<dbReference type="InterPro" id="IPR011011">
    <property type="entry name" value="Znf_FYVE_PHD"/>
</dbReference>
<dbReference type="InterPro" id="IPR019786">
    <property type="entry name" value="Zinc_finger_PHD-type_CS"/>
</dbReference>
<keyword evidence="1" id="KW-0479">Metal-binding</keyword>
<dbReference type="Pfam" id="PF00628">
    <property type="entry name" value="PHD"/>
    <property type="match status" value="1"/>
</dbReference>
<feature type="compositionally biased region" description="Basic and acidic residues" evidence="4">
    <location>
        <begin position="312"/>
        <end position="342"/>
    </location>
</feature>
<dbReference type="GO" id="GO:0070210">
    <property type="term" value="C:Rpd3L-Expanded complex"/>
    <property type="evidence" value="ECO:0007669"/>
    <property type="project" value="TreeGrafter"/>
</dbReference>
<feature type="compositionally biased region" description="Basic residues" evidence="4">
    <location>
        <begin position="376"/>
        <end position="386"/>
    </location>
</feature>
<evidence type="ECO:0000313" key="6">
    <source>
        <dbReference type="EMBL" id="WPH03216.1"/>
    </source>
</evidence>
<dbReference type="GO" id="GO:0061186">
    <property type="term" value="P:negative regulation of silent mating-type cassette heterochromatin formation"/>
    <property type="evidence" value="ECO:0007669"/>
    <property type="project" value="TreeGrafter"/>
</dbReference>
<feature type="compositionally biased region" description="Polar residues" evidence="4">
    <location>
        <begin position="417"/>
        <end position="442"/>
    </location>
</feature>
<feature type="compositionally biased region" description="Polar residues" evidence="4">
    <location>
        <begin position="270"/>
        <end position="279"/>
    </location>
</feature>
<feature type="compositionally biased region" description="Acidic residues" evidence="4">
    <location>
        <begin position="74"/>
        <end position="89"/>
    </location>
</feature>
<dbReference type="InterPro" id="IPR003903">
    <property type="entry name" value="UIM_dom"/>
</dbReference>
<feature type="domain" description="Zinc finger PHD-type" evidence="5">
    <location>
        <begin position="92"/>
        <end position="156"/>
    </location>
</feature>
<evidence type="ECO:0000259" key="5">
    <source>
        <dbReference type="SMART" id="SM00249"/>
    </source>
</evidence>
<evidence type="ECO:0000313" key="7">
    <source>
        <dbReference type="Proteomes" id="UP001303373"/>
    </source>
</evidence>
<dbReference type="SUPFAM" id="SSF57903">
    <property type="entry name" value="FYVE/PHD zinc finger"/>
    <property type="match status" value="1"/>
</dbReference>
<accession>A0AAQ3R6I5</accession>
<dbReference type="PANTHER" id="PTHR47793">
    <property type="entry name" value="HISTONE DEACETYLASE COMPLEX SUBUNIT CTI6"/>
    <property type="match status" value="1"/>
</dbReference>
<dbReference type="GO" id="GO:0061188">
    <property type="term" value="P:negative regulation of rDNA heterochromatin formation"/>
    <property type="evidence" value="ECO:0007669"/>
    <property type="project" value="TreeGrafter"/>
</dbReference>
<dbReference type="Gene3D" id="3.30.40.10">
    <property type="entry name" value="Zinc/RING finger domain, C3HC4 (zinc finger)"/>
    <property type="match status" value="1"/>
</dbReference>
<feature type="region of interest" description="Disordered" evidence="4">
    <location>
        <begin position="1"/>
        <end position="90"/>
    </location>
</feature>
<name>A0AAQ3R6I5_9PEZI</name>
<proteinExistence type="predicted"/>
<dbReference type="PANTHER" id="PTHR47793:SF1">
    <property type="entry name" value="HISTONE DEACETYLASE COMPLEX SUBUNIT CTI6"/>
    <property type="match status" value="1"/>
</dbReference>
<feature type="region of interest" description="Disordered" evidence="4">
    <location>
        <begin position="158"/>
        <end position="475"/>
    </location>
</feature>
<dbReference type="InterPro" id="IPR019787">
    <property type="entry name" value="Znf_PHD-finger"/>
</dbReference>
<feature type="compositionally biased region" description="Basic and acidic residues" evidence="4">
    <location>
        <begin position="216"/>
        <end position="239"/>
    </location>
</feature>
<feature type="compositionally biased region" description="Low complexity" evidence="4">
    <location>
        <begin position="15"/>
        <end position="34"/>
    </location>
</feature>
<organism evidence="6 7">
    <name type="scientific">Acrodontium crateriforme</name>
    <dbReference type="NCBI Taxonomy" id="150365"/>
    <lineage>
        <taxon>Eukaryota</taxon>
        <taxon>Fungi</taxon>
        <taxon>Dikarya</taxon>
        <taxon>Ascomycota</taxon>
        <taxon>Pezizomycotina</taxon>
        <taxon>Dothideomycetes</taxon>
        <taxon>Dothideomycetidae</taxon>
        <taxon>Mycosphaerellales</taxon>
        <taxon>Teratosphaeriaceae</taxon>
        <taxon>Acrodontium</taxon>
    </lineage>
</organism>
<dbReference type="InterPro" id="IPR053051">
    <property type="entry name" value="HDAC_complex_subunit"/>
</dbReference>
<feature type="compositionally biased region" description="Basic and acidic residues" evidence="4">
    <location>
        <begin position="250"/>
        <end position="269"/>
    </location>
</feature>
<dbReference type="PROSITE" id="PS50330">
    <property type="entry name" value="UIM"/>
    <property type="match status" value="1"/>
</dbReference>
<evidence type="ECO:0000256" key="1">
    <source>
        <dbReference type="ARBA" id="ARBA00022723"/>
    </source>
</evidence>
<gene>
    <name evidence="6" type="ORF">R9X50_00609300</name>
</gene>
<dbReference type="PROSITE" id="PS01359">
    <property type="entry name" value="ZF_PHD_1"/>
    <property type="match status" value="1"/>
</dbReference>
<feature type="compositionally biased region" description="Basic and acidic residues" evidence="4">
    <location>
        <begin position="189"/>
        <end position="198"/>
    </location>
</feature>
<sequence>MPSPIRRSTRGAPPSNSKHTQSTSVSSPSSLSSTRNERKTAHHHKAGTPRSLSSEEASEPPRRSQRSAPHKDDAQDDMDGDDAIAEEEEVTRCICGQQDYPGPPLSEAFDGVDNLSEDTGGLFIQCDGCSVWQHGGCVGIIEESQSPDKYYCEECKPKQHELHTDSRGQNYSLYIPLHPRAARKGSFSKSDERRRETTASRASADPVTGRRRATTRSKEHDEEEEAFQRALEESKREAEGSVTGRRSGKRGRDETDEVKQEFKRQRTLSDSRTPATRTGVSLDEDSEDDAGDATSTSKKLRAEVAQSIRQVQIREKEDEREKARIEAAGRRQERAGRRRGDELDNSDDTPNPTSKPSPPPSSQAGSPEPTSGPKKTFPRRGKKSKKLGNNQYTKNRDGLNQLAASPHSKKRLMGTNVEASSGDEQSLTNGDSNKGTTRNSPGGQEPIAPISKPVGGRFGKGKYKNSNGAAKQPEEPVEKTYANMKHSLTAMVMFVQKQQADLANGDRTPPGSNLLLAVGGPVQLPNGGDKVDRPFSELSSFEMAGVFSRNVQKWTEAYGHLA</sequence>
<keyword evidence="3" id="KW-0862">Zinc</keyword>
<keyword evidence="7" id="KW-1185">Reference proteome</keyword>
<dbReference type="InterPro" id="IPR013083">
    <property type="entry name" value="Znf_RING/FYVE/PHD"/>
</dbReference>
<dbReference type="Proteomes" id="UP001303373">
    <property type="component" value="Chromosome 10"/>
</dbReference>
<evidence type="ECO:0000256" key="3">
    <source>
        <dbReference type="ARBA" id="ARBA00022833"/>
    </source>
</evidence>
<evidence type="ECO:0000256" key="4">
    <source>
        <dbReference type="SAM" id="MobiDB-lite"/>
    </source>
</evidence>
<dbReference type="SMART" id="SM00249">
    <property type="entry name" value="PHD"/>
    <property type="match status" value="1"/>
</dbReference>
<dbReference type="InterPro" id="IPR001965">
    <property type="entry name" value="Znf_PHD"/>
</dbReference>
<protein>
    <recommendedName>
        <fullName evidence="5">Zinc finger PHD-type domain-containing protein</fullName>
    </recommendedName>
</protein>